<feature type="transmembrane region" description="Helical" evidence="1">
    <location>
        <begin position="479"/>
        <end position="502"/>
    </location>
</feature>
<accession>A0AA36E7V7</accession>
<protein>
    <submittedName>
        <fullName evidence="2">Uncharacterized protein</fullName>
    </submittedName>
</protein>
<dbReference type="InterPro" id="IPR004158">
    <property type="entry name" value="DUF247_pln"/>
</dbReference>
<evidence type="ECO:0000313" key="3">
    <source>
        <dbReference type="Proteomes" id="UP001177003"/>
    </source>
</evidence>
<dbReference type="Pfam" id="PF03140">
    <property type="entry name" value="DUF247"/>
    <property type="match status" value="1"/>
</dbReference>
<keyword evidence="1" id="KW-0472">Membrane</keyword>
<dbReference type="PANTHER" id="PTHR31549">
    <property type="entry name" value="PROTEIN, PUTATIVE (DUF247)-RELATED-RELATED"/>
    <property type="match status" value="1"/>
</dbReference>
<organism evidence="2 3">
    <name type="scientific">Lactuca saligna</name>
    <name type="common">Willowleaf lettuce</name>
    <dbReference type="NCBI Taxonomy" id="75948"/>
    <lineage>
        <taxon>Eukaryota</taxon>
        <taxon>Viridiplantae</taxon>
        <taxon>Streptophyta</taxon>
        <taxon>Embryophyta</taxon>
        <taxon>Tracheophyta</taxon>
        <taxon>Spermatophyta</taxon>
        <taxon>Magnoliopsida</taxon>
        <taxon>eudicotyledons</taxon>
        <taxon>Gunneridae</taxon>
        <taxon>Pentapetalae</taxon>
        <taxon>asterids</taxon>
        <taxon>campanulids</taxon>
        <taxon>Asterales</taxon>
        <taxon>Asteraceae</taxon>
        <taxon>Cichorioideae</taxon>
        <taxon>Cichorieae</taxon>
        <taxon>Lactucinae</taxon>
        <taxon>Lactuca</taxon>
    </lineage>
</organism>
<dbReference type="EMBL" id="OX465081">
    <property type="protein sequence ID" value="CAI9285718.1"/>
    <property type="molecule type" value="Genomic_DNA"/>
</dbReference>
<proteinExistence type="predicted"/>
<sequence>MESDSILSGNISEQRWVDQISKNFDDEVGNISDIPVCVFSVPKSTSHFKPEAYVPLAIALGPYHHFETHLYQMERYKVAAVKDLLNDDQLLSFETLVINRLKEKELMIRACYHKYINLDGDTLAWIIAIDGLFLLDVFRHYGDVAPLMPKKLINDGVLYRDIMVLENQIPLRLLSEIQKILRLSCTDDNNNGEQELFSMLREFCEVHSPLKLGKDSNHGVGTGYLHLLDLMYHLIVNNQSTTDPLQVLVMQRKDNDDAMKWKEKDDINLTEIEEVVEMGLRLGVGKKADRPIQVIKNIPWEKISNLVGLKISQQSSEEDDNKPEVTEIEIPSVSSLTKYGQISFCHTTGGIRDIKFEESEATLYLPVIALDIYSEVVLRNLIAYEMATYNSTPELAQYVDLMSGIIDTEADANLLRDKGIIRGNLNNKEIADLFNGINKCNGYKSGNKTVKQVNEYYNNRPRIKALRFMKKDLICSKRVATVVLTIILFLLMSLYSFCEVYGCPKLFDKK</sequence>
<evidence type="ECO:0000313" key="2">
    <source>
        <dbReference type="EMBL" id="CAI9285718.1"/>
    </source>
</evidence>
<dbReference type="AlphaFoldDB" id="A0AA36E7V7"/>
<dbReference type="Proteomes" id="UP001177003">
    <property type="component" value="Chromosome 5"/>
</dbReference>
<keyword evidence="1" id="KW-0812">Transmembrane</keyword>
<gene>
    <name evidence="2" type="ORF">LSALG_LOCUS25177</name>
</gene>
<evidence type="ECO:0000256" key="1">
    <source>
        <dbReference type="SAM" id="Phobius"/>
    </source>
</evidence>
<keyword evidence="1" id="KW-1133">Transmembrane helix</keyword>
<reference evidence="2" key="1">
    <citation type="submission" date="2023-04" db="EMBL/GenBank/DDBJ databases">
        <authorList>
            <person name="Vijverberg K."/>
            <person name="Xiong W."/>
            <person name="Schranz E."/>
        </authorList>
    </citation>
    <scope>NUCLEOTIDE SEQUENCE</scope>
</reference>
<keyword evidence="3" id="KW-1185">Reference proteome</keyword>
<dbReference type="PANTHER" id="PTHR31549:SF180">
    <property type="match status" value="1"/>
</dbReference>
<name>A0AA36E7V7_LACSI</name>